<evidence type="ECO:0000256" key="1">
    <source>
        <dbReference type="SAM" id="Phobius"/>
    </source>
</evidence>
<accession>A0A0M3IWG6</accession>
<keyword evidence="1" id="KW-0472">Membrane</keyword>
<feature type="transmembrane region" description="Helical" evidence="1">
    <location>
        <begin position="21"/>
        <end position="45"/>
    </location>
</feature>
<keyword evidence="2" id="KW-1185">Reference proteome</keyword>
<proteinExistence type="predicted"/>
<dbReference type="AlphaFoldDB" id="A0A0M3IWG6"/>
<protein>
    <submittedName>
        <fullName evidence="3">Secreted peptide</fullName>
    </submittedName>
</protein>
<sequence>MVCKLVDLLLFLFYMRAVIKFYAYASCCALRVSVGLIGVEILANFDATRNFPNKRCCVLLTLMFEVALLSIFSFTFSFAVSTLLYIVDFRIVALYCYTFYFHSTCNMHFIGLH</sequence>
<reference evidence="3" key="1">
    <citation type="submission" date="2017-02" db="UniProtKB">
        <authorList>
            <consortium name="WormBaseParasite"/>
        </authorList>
    </citation>
    <scope>IDENTIFICATION</scope>
</reference>
<keyword evidence="1" id="KW-0812">Transmembrane</keyword>
<evidence type="ECO:0000313" key="3">
    <source>
        <dbReference type="WBParaSite" id="ALUE_0002309401-mRNA-1"/>
    </source>
</evidence>
<organism evidence="2 3">
    <name type="scientific">Ascaris lumbricoides</name>
    <name type="common">Giant roundworm</name>
    <dbReference type="NCBI Taxonomy" id="6252"/>
    <lineage>
        <taxon>Eukaryota</taxon>
        <taxon>Metazoa</taxon>
        <taxon>Ecdysozoa</taxon>
        <taxon>Nematoda</taxon>
        <taxon>Chromadorea</taxon>
        <taxon>Rhabditida</taxon>
        <taxon>Spirurina</taxon>
        <taxon>Ascaridomorpha</taxon>
        <taxon>Ascaridoidea</taxon>
        <taxon>Ascarididae</taxon>
        <taxon>Ascaris</taxon>
    </lineage>
</organism>
<dbReference type="Proteomes" id="UP000036681">
    <property type="component" value="Unplaced"/>
</dbReference>
<name>A0A0M3IWG6_ASCLU</name>
<dbReference type="WBParaSite" id="ALUE_0002309401-mRNA-1">
    <property type="protein sequence ID" value="ALUE_0002309401-mRNA-1"/>
    <property type="gene ID" value="ALUE_0002309401"/>
</dbReference>
<keyword evidence="1" id="KW-1133">Transmembrane helix</keyword>
<feature type="transmembrane region" description="Helical" evidence="1">
    <location>
        <begin position="57"/>
        <end position="76"/>
    </location>
</feature>
<evidence type="ECO:0000313" key="2">
    <source>
        <dbReference type="Proteomes" id="UP000036681"/>
    </source>
</evidence>